<keyword evidence="2" id="KW-0732">Signal</keyword>
<sequence>MHVFSQIILFFLLKAHSISFYRMEQSPPILPDEGGIEEKDQKNAGTFFVRNAKGNFYAMVGIENLPASTILEESEEEIGRVARLLCYNCHQMLQFEAAAPFVQCGNCNRMNAVRTDAIEGGQVMIVICGRCNSRNIAPLGSSYVECWLCHIVCEVNYPDMSSRIRRRWRMIQLRNWRRHPVATVSPEPLADTRSRAATQEGNLEINSHTPPEGDTFADPPLVVEHSANTAPTDSVDPAALPDNLGNEMAMPYSTVTNISARTERESDSAVHATQTAATNEAAPRQRRNGGRYVWYIFRRRASPPSVAHSVSVSSTHSEHSRESSPVMCGMGTWLGRGVSRPNRQRHISRAFPLFSSTEMITSSALPLERDVLASDSPPPRLQRNEISHGLAVPFSFSLHRDDTVVHSNSSTTFFPLVTTTC</sequence>
<evidence type="ECO:0000256" key="2">
    <source>
        <dbReference type="SAM" id="SignalP"/>
    </source>
</evidence>
<evidence type="ECO:0000313" key="3">
    <source>
        <dbReference type="EMBL" id="KAF8821960.1"/>
    </source>
</evidence>
<feature type="signal peptide" evidence="2">
    <location>
        <begin position="1"/>
        <end position="17"/>
    </location>
</feature>
<dbReference type="InterPro" id="IPR036280">
    <property type="entry name" value="Multihaem_cyt_sf"/>
</dbReference>
<keyword evidence="4" id="KW-1185">Reference proteome</keyword>
<dbReference type="PANTHER" id="PTHR31747:SF17">
    <property type="entry name" value="PROTEIN LOL2"/>
    <property type="match status" value="1"/>
</dbReference>
<proteinExistence type="predicted"/>
<feature type="chain" id="PRO_5046652727" evidence="2">
    <location>
        <begin position="18"/>
        <end position="421"/>
    </location>
</feature>
<feature type="region of interest" description="Disordered" evidence="1">
    <location>
        <begin position="262"/>
        <end position="285"/>
    </location>
</feature>
<accession>A0ABQ7JD89</accession>
<evidence type="ECO:0000256" key="1">
    <source>
        <dbReference type="SAM" id="MobiDB-lite"/>
    </source>
</evidence>
<dbReference type="SUPFAM" id="SSF48695">
    <property type="entry name" value="Multiheme cytochromes"/>
    <property type="match status" value="1"/>
</dbReference>
<protein>
    <submittedName>
        <fullName evidence="3">Zinc finger domain, LSD1 subclass domain-containing protein</fullName>
    </submittedName>
</protein>
<organism evidence="3 4">
    <name type="scientific">Cardiosporidium cionae</name>
    <dbReference type="NCBI Taxonomy" id="476202"/>
    <lineage>
        <taxon>Eukaryota</taxon>
        <taxon>Sar</taxon>
        <taxon>Alveolata</taxon>
        <taxon>Apicomplexa</taxon>
        <taxon>Aconoidasida</taxon>
        <taxon>Nephromycida</taxon>
        <taxon>Cardiosporidium</taxon>
    </lineage>
</organism>
<dbReference type="EMBL" id="JADAQX010000104">
    <property type="protein sequence ID" value="KAF8821960.1"/>
    <property type="molecule type" value="Genomic_DNA"/>
</dbReference>
<dbReference type="Proteomes" id="UP000823046">
    <property type="component" value="Unassembled WGS sequence"/>
</dbReference>
<dbReference type="InterPro" id="IPR040319">
    <property type="entry name" value="LSD1-like"/>
</dbReference>
<name>A0ABQ7JD89_9APIC</name>
<evidence type="ECO:0000313" key="4">
    <source>
        <dbReference type="Proteomes" id="UP000823046"/>
    </source>
</evidence>
<feature type="region of interest" description="Disordered" evidence="1">
    <location>
        <begin position="227"/>
        <end position="248"/>
    </location>
</feature>
<reference evidence="3 4" key="1">
    <citation type="journal article" date="2020" name="bioRxiv">
        <title>Metabolic contributions of an alphaproteobacterial endosymbiont in the apicomplexan Cardiosporidium cionae.</title>
        <authorList>
            <person name="Hunter E.S."/>
            <person name="Paight C.J."/>
            <person name="Lane C.E."/>
        </authorList>
    </citation>
    <scope>NUCLEOTIDE SEQUENCE [LARGE SCALE GENOMIC DNA]</scope>
    <source>
        <strain evidence="3">ESH_2018</strain>
    </source>
</reference>
<comment type="caution">
    <text evidence="3">The sequence shown here is derived from an EMBL/GenBank/DDBJ whole genome shotgun (WGS) entry which is preliminary data.</text>
</comment>
<dbReference type="PANTHER" id="PTHR31747">
    <property type="entry name" value="PROTEIN LSD1"/>
    <property type="match status" value="1"/>
</dbReference>
<gene>
    <name evidence="3" type="ORF">IE077_001300</name>
</gene>